<comment type="similarity">
    <text evidence="2 9">Belongs to the membrane fusion protein (MFP) (TC 8.A.1) family.</text>
</comment>
<dbReference type="InterPro" id="IPR058781">
    <property type="entry name" value="HH_AprE-like"/>
</dbReference>
<dbReference type="NCBIfam" id="TIGR01843">
    <property type="entry name" value="type_I_hlyD"/>
    <property type="match status" value="1"/>
</dbReference>
<accession>A0A4V2V1I6</accession>
<evidence type="ECO:0000256" key="8">
    <source>
        <dbReference type="ARBA" id="ARBA00023136"/>
    </source>
</evidence>
<dbReference type="PRINTS" id="PR01490">
    <property type="entry name" value="RTXTOXIND"/>
</dbReference>
<feature type="domain" description="AprE-like long alpha-helical hairpin" evidence="11">
    <location>
        <begin position="120"/>
        <end position="297"/>
    </location>
</feature>
<comment type="subcellular location">
    <subcellularLocation>
        <location evidence="1 9">Cell inner membrane</location>
        <topology evidence="1 9">Single-pass membrane protein</topology>
    </subcellularLocation>
</comment>
<evidence type="ECO:0000313" key="13">
    <source>
        <dbReference type="EMBL" id="TCT21322.1"/>
    </source>
</evidence>
<dbReference type="RefSeq" id="WP_132976924.1">
    <property type="nucleotide sequence ID" value="NZ_SMAO01000004.1"/>
</dbReference>
<evidence type="ECO:0000256" key="6">
    <source>
        <dbReference type="ARBA" id="ARBA00022692"/>
    </source>
</evidence>
<feature type="transmembrane region" description="Helical" evidence="9">
    <location>
        <begin position="45"/>
        <end position="63"/>
    </location>
</feature>
<dbReference type="Pfam" id="PF25994">
    <property type="entry name" value="HH_AprE"/>
    <property type="match status" value="1"/>
</dbReference>
<keyword evidence="3 9" id="KW-0813">Transport</keyword>
<dbReference type="Pfam" id="PF26002">
    <property type="entry name" value="Beta-barrel_AprE"/>
    <property type="match status" value="1"/>
</dbReference>
<proteinExistence type="inferred from homology"/>
<evidence type="ECO:0000256" key="1">
    <source>
        <dbReference type="ARBA" id="ARBA00004377"/>
    </source>
</evidence>
<evidence type="ECO:0000259" key="12">
    <source>
        <dbReference type="Pfam" id="PF26002"/>
    </source>
</evidence>
<keyword evidence="8 9" id="KW-0472">Membrane</keyword>
<keyword evidence="7 9" id="KW-1133">Transmembrane helix</keyword>
<dbReference type="OrthoDB" id="9775513at2"/>
<keyword evidence="4 9" id="KW-1003">Cell membrane</keyword>
<dbReference type="PANTHER" id="PTHR30386:SF27">
    <property type="entry name" value="MEMBRANE FUSION PROTEIN (MFP) FAMILY PROTEIN"/>
    <property type="match status" value="1"/>
</dbReference>
<reference evidence="13 14" key="1">
    <citation type="submission" date="2019-03" db="EMBL/GenBank/DDBJ databases">
        <title>Genomic Encyclopedia of Type Strains, Phase IV (KMG-IV): sequencing the most valuable type-strain genomes for metagenomic binning, comparative biology and taxonomic classification.</title>
        <authorList>
            <person name="Goeker M."/>
        </authorList>
    </citation>
    <scope>NUCLEOTIDE SEQUENCE [LARGE SCALE GENOMIC DNA]</scope>
    <source>
        <strain evidence="13 14">DSM 13587</strain>
    </source>
</reference>
<evidence type="ECO:0000256" key="10">
    <source>
        <dbReference type="SAM" id="Coils"/>
    </source>
</evidence>
<keyword evidence="6 9" id="KW-0812">Transmembrane</keyword>
<dbReference type="InterPro" id="IPR010129">
    <property type="entry name" value="T1SS_HlyD"/>
</dbReference>
<keyword evidence="10" id="KW-0175">Coiled coil</keyword>
<evidence type="ECO:0000256" key="5">
    <source>
        <dbReference type="ARBA" id="ARBA00022519"/>
    </source>
</evidence>
<feature type="coiled-coil region" evidence="10">
    <location>
        <begin position="228"/>
        <end position="298"/>
    </location>
</feature>
<organism evidence="13 14">
    <name type="scientific">Thiobaca trueperi</name>
    <dbReference type="NCBI Taxonomy" id="127458"/>
    <lineage>
        <taxon>Bacteria</taxon>
        <taxon>Pseudomonadati</taxon>
        <taxon>Pseudomonadota</taxon>
        <taxon>Gammaproteobacteria</taxon>
        <taxon>Chromatiales</taxon>
        <taxon>Chromatiaceae</taxon>
        <taxon>Thiobaca</taxon>
    </lineage>
</organism>
<dbReference type="PANTHER" id="PTHR30386">
    <property type="entry name" value="MEMBRANE FUSION SUBUNIT OF EMRAB-TOLC MULTIDRUG EFFLUX PUMP"/>
    <property type="match status" value="1"/>
</dbReference>
<evidence type="ECO:0000256" key="4">
    <source>
        <dbReference type="ARBA" id="ARBA00022475"/>
    </source>
</evidence>
<evidence type="ECO:0000313" key="14">
    <source>
        <dbReference type="Proteomes" id="UP000295717"/>
    </source>
</evidence>
<keyword evidence="14" id="KW-1185">Reference proteome</keyword>
<dbReference type="EMBL" id="SMAO01000004">
    <property type="protein sequence ID" value="TCT21322.1"/>
    <property type="molecule type" value="Genomic_DNA"/>
</dbReference>
<dbReference type="InterPro" id="IPR058982">
    <property type="entry name" value="Beta-barrel_AprE"/>
</dbReference>
<dbReference type="Proteomes" id="UP000295717">
    <property type="component" value="Unassembled WGS sequence"/>
</dbReference>
<comment type="caution">
    <text evidence="13">The sequence shown here is derived from an EMBL/GenBank/DDBJ whole genome shotgun (WGS) entry which is preliminary data.</text>
</comment>
<dbReference type="InterPro" id="IPR050739">
    <property type="entry name" value="MFP"/>
</dbReference>
<name>A0A4V2V1I6_9GAMM</name>
<dbReference type="GO" id="GO:0015031">
    <property type="term" value="P:protein transport"/>
    <property type="evidence" value="ECO:0007669"/>
    <property type="project" value="InterPro"/>
</dbReference>
<evidence type="ECO:0000256" key="3">
    <source>
        <dbReference type="ARBA" id="ARBA00022448"/>
    </source>
</evidence>
<gene>
    <name evidence="13" type="ORF">EDC35_104177</name>
</gene>
<feature type="domain" description="AprE-like beta-barrel" evidence="12">
    <location>
        <begin position="340"/>
        <end position="433"/>
    </location>
</feature>
<evidence type="ECO:0000256" key="2">
    <source>
        <dbReference type="ARBA" id="ARBA00009477"/>
    </source>
</evidence>
<evidence type="ECO:0000256" key="7">
    <source>
        <dbReference type="ARBA" id="ARBA00022989"/>
    </source>
</evidence>
<dbReference type="AlphaFoldDB" id="A0A4V2V1I6"/>
<evidence type="ECO:0000259" key="11">
    <source>
        <dbReference type="Pfam" id="PF25994"/>
    </source>
</evidence>
<keyword evidence="5 9" id="KW-0997">Cell inner membrane</keyword>
<dbReference type="Gene3D" id="2.40.30.170">
    <property type="match status" value="1"/>
</dbReference>
<protein>
    <recommendedName>
        <fullName evidence="9">Membrane fusion protein (MFP) family protein</fullName>
    </recommendedName>
</protein>
<dbReference type="GO" id="GO:0005886">
    <property type="term" value="C:plasma membrane"/>
    <property type="evidence" value="ECO:0007669"/>
    <property type="project" value="UniProtKB-SubCell"/>
</dbReference>
<sequence>MASTDQSRLTASTPAKGKGQDATVVAFLPDADEIERRPLPWMARTTLYILLTLMIAFVLWASLSEVDKVVVGSGRLVTPLPNIVVQPLETSIIQRLDVRIGQVVKQGERLATLDPTFTGADESQLRTRLLSLDAQIERMQAELSDQARFAPAQTDPDYRLQAQLFIERQANYRAQLMRMDENLARLRASQDTFQRDQKSLEARIKPLREMETMQENLLAKQVGARIMLLDAQQKRMEVERDLELAKNREQELKRELASTEADKTAFERSWREKTMEDLLATQRERDGVNEQLQKATKRSQLVTLLSPADAVVLDIAKLSQGSVVAAAEKLFTLVPLNAPLEAEVQIDSLDVGYVQVGDAAHLKLATYPFQRHGMLEGTVRTISEDAFHRDTSVGSGLDTYYLSRIDFGDSRLKRMPEQARLLPGMAVTAEIAVGKRSVISYLLWPLTKALDESIREP</sequence>
<evidence type="ECO:0000256" key="9">
    <source>
        <dbReference type="RuleBase" id="RU365093"/>
    </source>
</evidence>